<name>A0A345HI90_9ACTN</name>
<sequence>MNIVLVHGAGGRPTTWTEVEPLLAARGHRTVAVTNPLTSLAEDVAHTTAAIEETEGPVLLVGHSYGGAVITNAGQHPSVRGLVFVAAFGPEEGETVNGIVERYEPAEISAFMRRGPNGEWKSEASEEFWAEIGPDLSPAHRAVVEAEGRQADNRIFTQPTGKPAWRTLPSWYLVADDDRTLRPDAQRDMAARMGAVTEHVPGSHYTTLVHPRRVADLVHTAATAVSGTP</sequence>
<dbReference type="InterPro" id="IPR029058">
    <property type="entry name" value="AB_hydrolase_fold"/>
</dbReference>
<dbReference type="InterPro" id="IPR000073">
    <property type="entry name" value="AB_hydrolase_1"/>
</dbReference>
<dbReference type="SUPFAM" id="SSF53474">
    <property type="entry name" value="alpha/beta-Hydrolases"/>
    <property type="match status" value="1"/>
</dbReference>
<organism evidence="2 3">
    <name type="scientific">Streptomyces paludis</name>
    <dbReference type="NCBI Taxonomy" id="2282738"/>
    <lineage>
        <taxon>Bacteria</taxon>
        <taxon>Bacillati</taxon>
        <taxon>Actinomycetota</taxon>
        <taxon>Actinomycetes</taxon>
        <taxon>Kitasatosporales</taxon>
        <taxon>Streptomycetaceae</taxon>
        <taxon>Streptomyces</taxon>
    </lineage>
</organism>
<keyword evidence="2" id="KW-0378">Hydrolase</keyword>
<dbReference type="PANTHER" id="PTHR37017:SF11">
    <property type="entry name" value="ESTERASE_LIPASE_THIOESTERASE DOMAIN-CONTAINING PROTEIN"/>
    <property type="match status" value="1"/>
</dbReference>
<gene>
    <name evidence="2" type="ORF">DVK44_00530</name>
</gene>
<evidence type="ECO:0000313" key="3">
    <source>
        <dbReference type="Proteomes" id="UP000253868"/>
    </source>
</evidence>
<dbReference type="InterPro" id="IPR052897">
    <property type="entry name" value="Sec-Metab_Biosynth_Hydrolase"/>
</dbReference>
<dbReference type="PANTHER" id="PTHR37017">
    <property type="entry name" value="AB HYDROLASE-1 DOMAIN-CONTAINING PROTEIN-RELATED"/>
    <property type="match status" value="1"/>
</dbReference>
<dbReference type="GO" id="GO:0016787">
    <property type="term" value="F:hydrolase activity"/>
    <property type="evidence" value="ECO:0007669"/>
    <property type="project" value="UniProtKB-KW"/>
</dbReference>
<dbReference type="Gene3D" id="3.40.50.1820">
    <property type="entry name" value="alpha/beta hydrolase"/>
    <property type="match status" value="1"/>
</dbReference>
<evidence type="ECO:0000313" key="2">
    <source>
        <dbReference type="EMBL" id="AXG76414.1"/>
    </source>
</evidence>
<dbReference type="OrthoDB" id="9814966at2"/>
<proteinExistence type="predicted"/>
<protein>
    <submittedName>
        <fullName evidence="2">Alpha/beta hydrolase</fullName>
    </submittedName>
</protein>
<dbReference type="EMBL" id="CP031194">
    <property type="protein sequence ID" value="AXG76414.1"/>
    <property type="molecule type" value="Genomic_DNA"/>
</dbReference>
<keyword evidence="3" id="KW-1185">Reference proteome</keyword>
<dbReference type="KEGG" id="spad:DVK44_00530"/>
<dbReference type="Pfam" id="PF12697">
    <property type="entry name" value="Abhydrolase_6"/>
    <property type="match status" value="1"/>
</dbReference>
<evidence type="ECO:0000259" key="1">
    <source>
        <dbReference type="Pfam" id="PF12697"/>
    </source>
</evidence>
<dbReference type="AlphaFoldDB" id="A0A345HI90"/>
<reference evidence="3" key="1">
    <citation type="submission" date="2018-07" db="EMBL/GenBank/DDBJ databases">
        <authorList>
            <person name="Zhao J."/>
        </authorList>
    </citation>
    <scope>NUCLEOTIDE SEQUENCE [LARGE SCALE GENOMIC DNA]</scope>
    <source>
        <strain evidence="3">GSSD-12</strain>
    </source>
</reference>
<dbReference type="Proteomes" id="UP000253868">
    <property type="component" value="Chromosome"/>
</dbReference>
<dbReference type="RefSeq" id="WP_114657632.1">
    <property type="nucleotide sequence ID" value="NZ_CP031194.1"/>
</dbReference>
<accession>A0A345HI90</accession>
<feature type="domain" description="AB hydrolase-1" evidence="1">
    <location>
        <begin position="3"/>
        <end position="216"/>
    </location>
</feature>